<dbReference type="Proteomes" id="UP000815677">
    <property type="component" value="Unassembled WGS sequence"/>
</dbReference>
<sequence length="385" mass="40521">MLSHVSLPESEEDGEDRAKVAKTAVCVAVQLHVYFEGCVAGLGELLTAAAASSSAAMPSLADIRTVRTRYYARLADLNWPKRRFLVRSEGAHPAEPQLPYRLPCDGLGPAVASVTDHVPLMAILHENRLAQSLTARTYGECVGSASDWSSIFEPKSNFVVTGVAPSDSPMTPSSSSAGGGDGGHSLVIPQPTGGPSVIPRTILTRFRFLHRRTPIHVVPPVVPTSAGLPVIPPPATGQPFIPPGMPLSALVLRQLFGPPMPQFGGSIGPGGFVPADTVYASIPPDYGGQSPIQRQWGERTAAPSARIAPRTAARVRVVDARGRGAVGVGAEEVPLRRSLLTNVATPMSLDLTLASSEPFSGPSPIDSMRTWMFDFPSSLGTTTSD</sequence>
<feature type="compositionally biased region" description="Low complexity" evidence="1">
    <location>
        <begin position="165"/>
        <end position="176"/>
    </location>
</feature>
<evidence type="ECO:0000313" key="3">
    <source>
        <dbReference type="Proteomes" id="UP000815677"/>
    </source>
</evidence>
<feature type="region of interest" description="Disordered" evidence="1">
    <location>
        <begin position="164"/>
        <end position="193"/>
    </location>
</feature>
<protein>
    <submittedName>
        <fullName evidence="2">Uncharacterized protein</fullName>
    </submittedName>
</protein>
<evidence type="ECO:0000256" key="1">
    <source>
        <dbReference type="SAM" id="MobiDB-lite"/>
    </source>
</evidence>
<proteinExistence type="predicted"/>
<reference evidence="2" key="1">
    <citation type="submission" date="2014-09" db="EMBL/GenBank/DDBJ databases">
        <title>Genome sequence of the luminous mushroom Mycena chlorophos for searching fungal bioluminescence genes.</title>
        <authorList>
            <person name="Tanaka Y."/>
            <person name="Kasuga D."/>
            <person name="Oba Y."/>
            <person name="Hase S."/>
            <person name="Sato K."/>
            <person name="Oba Y."/>
            <person name="Sakakibara Y."/>
        </authorList>
    </citation>
    <scope>NUCLEOTIDE SEQUENCE</scope>
</reference>
<accession>A0ABQ0KVG0</accession>
<keyword evidence="3" id="KW-1185">Reference proteome</keyword>
<organism evidence="2 3">
    <name type="scientific">Mycena chlorophos</name>
    <name type="common">Agaric fungus</name>
    <name type="synonym">Agaricus chlorophos</name>
    <dbReference type="NCBI Taxonomy" id="658473"/>
    <lineage>
        <taxon>Eukaryota</taxon>
        <taxon>Fungi</taxon>
        <taxon>Dikarya</taxon>
        <taxon>Basidiomycota</taxon>
        <taxon>Agaricomycotina</taxon>
        <taxon>Agaricomycetes</taxon>
        <taxon>Agaricomycetidae</taxon>
        <taxon>Agaricales</taxon>
        <taxon>Marasmiineae</taxon>
        <taxon>Mycenaceae</taxon>
        <taxon>Mycena</taxon>
    </lineage>
</organism>
<gene>
    <name evidence="2" type="ORF">MCHLO_00575</name>
</gene>
<name>A0ABQ0KVG0_MYCCL</name>
<evidence type="ECO:0000313" key="2">
    <source>
        <dbReference type="EMBL" id="GAT42878.1"/>
    </source>
</evidence>
<dbReference type="EMBL" id="DF838371">
    <property type="protein sequence ID" value="GAT42878.1"/>
    <property type="molecule type" value="Genomic_DNA"/>
</dbReference>